<dbReference type="Gene3D" id="3.30.450.20">
    <property type="entry name" value="PAS domain"/>
    <property type="match status" value="4"/>
</dbReference>
<dbReference type="FunFam" id="3.30.565.10:FF:000006">
    <property type="entry name" value="Sensor histidine kinase WalK"/>
    <property type="match status" value="1"/>
</dbReference>
<dbReference type="Pfam" id="PF00072">
    <property type="entry name" value="Response_reg"/>
    <property type="match status" value="1"/>
</dbReference>
<dbReference type="PROSITE" id="PS50123">
    <property type="entry name" value="CHER"/>
    <property type="match status" value="1"/>
</dbReference>
<dbReference type="PROSITE" id="PS50122">
    <property type="entry name" value="CHEB"/>
    <property type="match status" value="1"/>
</dbReference>
<dbReference type="Gene3D" id="3.30.565.10">
    <property type="entry name" value="Histidine kinase-like ATPase, C-terminal domain"/>
    <property type="match status" value="1"/>
</dbReference>
<evidence type="ECO:0000259" key="13">
    <source>
        <dbReference type="PROSITE" id="PS50113"/>
    </source>
</evidence>
<reference evidence="16 17" key="1">
    <citation type="submission" date="2019-05" db="EMBL/GenBank/DDBJ databases">
        <title>Verrucobacter flavum gen. nov., sp. nov. a new member of the family Verrucomicrobiaceae.</title>
        <authorList>
            <person name="Szuroczki S."/>
            <person name="Abbaszade G."/>
            <person name="Szabo A."/>
            <person name="Felfoldi T."/>
            <person name="Schumann P."/>
            <person name="Boka K."/>
            <person name="Keki Z."/>
            <person name="Toumi M."/>
            <person name="Toth E."/>
        </authorList>
    </citation>
    <scope>NUCLEOTIDE SEQUENCE [LARGE SCALE GENOMIC DNA]</scope>
    <source>
        <strain evidence="16 17">MG-N-17</strain>
    </source>
</reference>
<feature type="compositionally biased region" description="Low complexity" evidence="9">
    <location>
        <begin position="495"/>
        <end position="507"/>
    </location>
</feature>
<feature type="coiled-coil region" evidence="8">
    <location>
        <begin position="673"/>
        <end position="732"/>
    </location>
</feature>
<feature type="domain" description="PAS" evidence="12">
    <location>
        <begin position="981"/>
        <end position="1051"/>
    </location>
</feature>
<dbReference type="Gene3D" id="3.30.450.40">
    <property type="match status" value="1"/>
</dbReference>
<dbReference type="CDD" id="cd17580">
    <property type="entry name" value="REC_2_DhkD-like"/>
    <property type="match status" value="1"/>
</dbReference>
<dbReference type="InterPro" id="IPR005467">
    <property type="entry name" value="His_kinase_dom"/>
</dbReference>
<dbReference type="SMART" id="SM00448">
    <property type="entry name" value="REC"/>
    <property type="match status" value="1"/>
</dbReference>
<dbReference type="CDD" id="cd00075">
    <property type="entry name" value="HATPase"/>
    <property type="match status" value="1"/>
</dbReference>
<dbReference type="InterPro" id="IPR035965">
    <property type="entry name" value="PAS-like_dom_sf"/>
</dbReference>
<dbReference type="InterPro" id="IPR029016">
    <property type="entry name" value="GAF-like_dom_sf"/>
</dbReference>
<evidence type="ECO:0000313" key="16">
    <source>
        <dbReference type="EMBL" id="TLD71949.1"/>
    </source>
</evidence>
<dbReference type="SUPFAM" id="SSF52738">
    <property type="entry name" value="Methylesterase CheB, C-terminal domain"/>
    <property type="match status" value="1"/>
</dbReference>
<keyword evidence="4" id="KW-0808">Transferase</keyword>
<dbReference type="Gene3D" id="3.40.50.2300">
    <property type="match status" value="1"/>
</dbReference>
<feature type="domain" description="PAC" evidence="13">
    <location>
        <begin position="1054"/>
        <end position="1106"/>
    </location>
</feature>
<dbReference type="Pfam" id="PF00512">
    <property type="entry name" value="HisKA"/>
    <property type="match status" value="1"/>
</dbReference>
<dbReference type="SUPFAM" id="SSF55781">
    <property type="entry name" value="GAF domain-like"/>
    <property type="match status" value="1"/>
</dbReference>
<dbReference type="GO" id="GO:0000156">
    <property type="term" value="F:phosphorelay response regulator activity"/>
    <property type="evidence" value="ECO:0007669"/>
    <property type="project" value="InterPro"/>
</dbReference>
<dbReference type="FunFam" id="3.30.450.20:FF:000099">
    <property type="entry name" value="Sensory box sensor histidine kinase"/>
    <property type="match status" value="1"/>
</dbReference>
<dbReference type="InterPro" id="IPR001789">
    <property type="entry name" value="Sig_transdc_resp-reg_receiver"/>
</dbReference>
<evidence type="ECO:0000256" key="3">
    <source>
        <dbReference type="ARBA" id="ARBA00022553"/>
    </source>
</evidence>
<dbReference type="GO" id="GO:0005737">
    <property type="term" value="C:cytoplasm"/>
    <property type="evidence" value="ECO:0007669"/>
    <property type="project" value="InterPro"/>
</dbReference>
<feature type="active site" evidence="6">
    <location>
        <position position="31"/>
    </location>
</feature>
<dbReference type="Pfam" id="PF08448">
    <property type="entry name" value="PAS_4"/>
    <property type="match status" value="2"/>
</dbReference>
<dbReference type="EC" id="2.7.13.3" evidence="2"/>
<dbReference type="PANTHER" id="PTHR24422:SF27">
    <property type="entry name" value="PROTEIN-GLUTAMATE O-METHYLTRANSFERASE"/>
    <property type="match status" value="1"/>
</dbReference>
<accession>A0A5R8KK06</accession>
<evidence type="ECO:0000259" key="15">
    <source>
        <dbReference type="PROSITE" id="PS50123"/>
    </source>
</evidence>
<feature type="domain" description="PAC" evidence="13">
    <location>
        <begin position="1343"/>
        <end position="1399"/>
    </location>
</feature>
<sequence length="1789" mass="197070">MPSDINPSSEATQNTAPRQGAKFPIVGVGASAGGLEALSQLLRAIPDNTGMGFVIVQHLAPSHVSNLAEILSRATEMPVCQVRDEPTVEANHVYVIPPGRDMIIEGGKLQLLPQVREARHRGIDQFFRSLAEDSGHQAIGVVLSGSATDGTLGLEIIKAEGGVTFAQDESAEYDSMPKSAAATGSVDFVLPPEGIAHEIARLARHPYVATEIREGVVHEPGHGRIAGILHRALGVDFTHYKANTMQRRIQRRMLVHKIETLAEYEEHLLATPGEIEALYQDVLINVTSFFRNPEAFEVLAKKIFPKVIAERSNHEPVRIWTLGCSTGEEAYSLAMLFAECAESTKRSVQLQMFASDLNASGIEKARAGRYPKSIALDVSPERLRKFFTEEEGFYRVSKSIRERVVFSRHNVLADPPFSKVDFVSCRNLLIYLEPVLQQQVLPLLHYALKPGGHLWLGSSESLGTSRALFDVEDARQKIFTRRPGPTSPDARFRPSHGASGFAPAAAGPREKPPAMLHRDAERVLLAKYVPPCVVINAVMEVVQFRGDTGEFLAPASGMASHDLLKMLREGLLVPVRSAIARAQSDGQAVREEGAWVKSSGGHRAVAIEVIPLKAAQDREAGFIVIFDEHDVPTHGSLQPPALPKSRDLRNADSDQANEIARLTRELVTTREYLQSVIEQQDFANEELQTANEEAQSTNEEMQSINEELETSKEEIQSSNEELATVNDELNSRNLELNGLNNDLNNVLASTQLSIVIVSRELRIRRFTPMAEKTLNLAKGDIGRPLSDIKLSLAIPDLEPLLSEVIDTVGPREREIQDANGHWFSLRARPYLTHDNKIDGAVVTLVDVDTLHRARDYAENIIANVRIPLVMLDGSLRVKSANLAFYDHFGVEPDKTEGRYIYNLGNGQWNIPALRMLLEDMLVQEQVVENYEVKHTFEDIGPRIIMVNASRLRQVVEDEALIIMSLEDITDRVAAATALRESEQRLHAITDHIPQLAWLANADRRMVWFNQVWLSYTGTTLEDNVGDGWMRALHPDDLEAVKEKFERHLTEGQDCEDTFPLRNHGGEYRWFLSRMKVIRDDAGKVVRYFGSNTDIHELRQAELLQSASKEALEKSARGTLLLEVLEFLTVTSEVQSPAGTRTAIHLLDDKGETFTRTITTSLPPAYADKVNGMAVSSHGGPCCAAVTRREREVVPEIANCDEYPLLAEFARSQGMQSAWSTPIVASTGRVLGTFVCFYTEPCEPGVREKLLSEMVSSTASLLIERREAEEAIRKSEEFKRSIIDSSPDCIKVLDLDGNLLSIEAGQELLGIPDITPFVGKSWIEFWSSAEDLMAARETVAAAAAGNEASFVGFFRTLHGLDKWWDVAISPILDARGQPTRLLAVSRDVTVRRELEQAIISRAEELARADRSKDEFLAMLAHELRNPLAPIRNATELLNCGNISVEERIQAQHVITRQIENMSRMLDDLLDVSRITEGKIGLRKKPLALEAILAAAAATVRASCDAQDQQLVLTLPQEPVYVDADATRIEQVFVNLLSNACKYSGNGSHITVKAELVVKNSALAKALSPSGKIGSDTHEVEISVIDDGIGISSDLLPHIFDLFVQASHTLDRAHGGLGIGLTLVKRLVSMHGGSITAHSDGPDKGATFVVRLPIVDEGPSTQPAPAPVAREASRRILVVDDNVDAAKSLALLQRRRGHVTKTAFTGPDAITAATEFLPDVVLLDIGLPGMDGFQVARKLRTLPDLKDVFLIALSGYGSSEDIAEAKRAGFDEYLVKPANLSVLRDLLQKRN</sequence>
<dbReference type="SMART" id="SM00388">
    <property type="entry name" value="HisKA"/>
    <property type="match status" value="1"/>
</dbReference>
<evidence type="ECO:0000256" key="6">
    <source>
        <dbReference type="PROSITE-ProRule" id="PRU00050"/>
    </source>
</evidence>
<feature type="active site" evidence="6">
    <location>
        <position position="58"/>
    </location>
</feature>
<dbReference type="InterPro" id="IPR029063">
    <property type="entry name" value="SAM-dependent_MTases_sf"/>
</dbReference>
<dbReference type="InterPro" id="IPR022642">
    <property type="entry name" value="CheR_C"/>
</dbReference>
<keyword evidence="17" id="KW-1185">Reference proteome</keyword>
<dbReference type="PROSITE" id="PS50110">
    <property type="entry name" value="RESPONSE_REGULATORY"/>
    <property type="match status" value="1"/>
</dbReference>
<dbReference type="Gene3D" id="1.10.287.130">
    <property type="match status" value="1"/>
</dbReference>
<keyword evidence="3 7" id="KW-0597">Phosphoprotein</keyword>
<evidence type="ECO:0000256" key="9">
    <source>
        <dbReference type="SAM" id="MobiDB-lite"/>
    </source>
</evidence>
<dbReference type="SMART" id="SM00138">
    <property type="entry name" value="MeTrc"/>
    <property type="match status" value="1"/>
</dbReference>
<feature type="domain" description="CheB-type methylesterase" evidence="14">
    <location>
        <begin position="17"/>
        <end position="199"/>
    </location>
</feature>
<dbReference type="InterPro" id="IPR022641">
    <property type="entry name" value="CheR_N"/>
</dbReference>
<protein>
    <recommendedName>
        <fullName evidence="2">histidine kinase</fullName>
        <ecNumber evidence="2">2.7.13.3</ecNumber>
    </recommendedName>
</protein>
<dbReference type="PANTHER" id="PTHR24422">
    <property type="entry name" value="CHEMOTAXIS PROTEIN METHYLTRANSFERASE"/>
    <property type="match status" value="1"/>
</dbReference>
<dbReference type="InterPro" id="IPR003661">
    <property type="entry name" value="HisK_dim/P_dom"/>
</dbReference>
<dbReference type="PROSITE" id="PS50113">
    <property type="entry name" value="PAC"/>
    <property type="match status" value="2"/>
</dbReference>
<evidence type="ECO:0000259" key="11">
    <source>
        <dbReference type="PROSITE" id="PS50110"/>
    </source>
</evidence>
<dbReference type="SUPFAM" id="SSF55874">
    <property type="entry name" value="ATPase domain of HSP90 chaperone/DNA topoisomerase II/histidine kinase"/>
    <property type="match status" value="1"/>
</dbReference>
<dbReference type="Pfam" id="PF01339">
    <property type="entry name" value="CheB_methylest"/>
    <property type="match status" value="1"/>
</dbReference>
<dbReference type="Pfam" id="PF13596">
    <property type="entry name" value="PAS_10"/>
    <property type="match status" value="1"/>
</dbReference>
<evidence type="ECO:0000259" key="14">
    <source>
        <dbReference type="PROSITE" id="PS50122"/>
    </source>
</evidence>
<dbReference type="CDD" id="cd00082">
    <property type="entry name" value="HisKA"/>
    <property type="match status" value="1"/>
</dbReference>
<dbReference type="Gene3D" id="3.40.50.180">
    <property type="entry name" value="Methylesterase CheB, C-terminal domain"/>
    <property type="match status" value="1"/>
</dbReference>
<dbReference type="InterPro" id="IPR003594">
    <property type="entry name" value="HATPase_dom"/>
</dbReference>
<feature type="active site" evidence="6">
    <location>
        <position position="149"/>
    </location>
</feature>
<dbReference type="Pfam" id="PF02518">
    <property type="entry name" value="HATPase_c"/>
    <property type="match status" value="1"/>
</dbReference>
<dbReference type="GO" id="GO:0006935">
    <property type="term" value="P:chemotaxis"/>
    <property type="evidence" value="ECO:0007669"/>
    <property type="project" value="UniProtKB-UniRule"/>
</dbReference>
<dbReference type="SMART" id="SM00086">
    <property type="entry name" value="PAC"/>
    <property type="match status" value="3"/>
</dbReference>
<dbReference type="InterPro" id="IPR000780">
    <property type="entry name" value="CheR_MeTrfase"/>
</dbReference>
<dbReference type="InterPro" id="IPR035909">
    <property type="entry name" value="CheB_C"/>
</dbReference>
<keyword evidence="6" id="KW-0378">Hydrolase</keyword>
<proteinExistence type="predicted"/>
<dbReference type="InterPro" id="IPR001610">
    <property type="entry name" value="PAC"/>
</dbReference>
<dbReference type="Gene3D" id="3.40.50.150">
    <property type="entry name" value="Vaccinia Virus protein VP39"/>
    <property type="match status" value="1"/>
</dbReference>
<comment type="caution">
    <text evidence="16">The sequence shown here is derived from an EMBL/GenBank/DDBJ whole genome shotgun (WGS) entry which is preliminary data.</text>
</comment>
<dbReference type="InterPro" id="IPR036097">
    <property type="entry name" value="HisK_dim/P_sf"/>
</dbReference>
<evidence type="ECO:0000259" key="12">
    <source>
        <dbReference type="PROSITE" id="PS50112"/>
    </source>
</evidence>
<organism evidence="16 17">
    <name type="scientific">Phragmitibacter flavus</name>
    <dbReference type="NCBI Taxonomy" id="2576071"/>
    <lineage>
        <taxon>Bacteria</taxon>
        <taxon>Pseudomonadati</taxon>
        <taxon>Verrucomicrobiota</taxon>
        <taxon>Verrucomicrobiia</taxon>
        <taxon>Verrucomicrobiales</taxon>
        <taxon>Verrucomicrobiaceae</taxon>
        <taxon>Phragmitibacter</taxon>
    </lineage>
</organism>
<name>A0A5R8KK06_9BACT</name>
<dbReference type="Pfam" id="PF08447">
    <property type="entry name" value="PAS_3"/>
    <property type="match status" value="1"/>
</dbReference>
<dbReference type="SUPFAM" id="SSF52172">
    <property type="entry name" value="CheY-like"/>
    <property type="match status" value="1"/>
</dbReference>
<dbReference type="GO" id="GO:0008984">
    <property type="term" value="F:protein-glutamate methylesterase activity"/>
    <property type="evidence" value="ECO:0007669"/>
    <property type="project" value="InterPro"/>
</dbReference>
<feature type="domain" description="Response regulatory" evidence="11">
    <location>
        <begin position="1673"/>
        <end position="1789"/>
    </location>
</feature>
<dbReference type="InterPro" id="IPR013656">
    <property type="entry name" value="PAS_4"/>
</dbReference>
<dbReference type="SMART" id="SM00091">
    <property type="entry name" value="PAS"/>
    <property type="match status" value="4"/>
</dbReference>
<dbReference type="NCBIfam" id="TIGR00229">
    <property type="entry name" value="sensory_box"/>
    <property type="match status" value="2"/>
</dbReference>
<evidence type="ECO:0000259" key="10">
    <source>
        <dbReference type="PROSITE" id="PS50109"/>
    </source>
</evidence>
<dbReference type="CDD" id="cd00130">
    <property type="entry name" value="PAS"/>
    <property type="match status" value="1"/>
</dbReference>
<dbReference type="InterPro" id="IPR000700">
    <property type="entry name" value="PAS-assoc_C"/>
</dbReference>
<dbReference type="OrthoDB" id="9816309at2"/>
<dbReference type="PRINTS" id="PR00996">
    <property type="entry name" value="CHERMTFRASE"/>
</dbReference>
<feature type="domain" description="CheR-type methyltransferase" evidence="15">
    <location>
        <begin position="224"/>
        <end position="462"/>
    </location>
</feature>
<dbReference type="InterPro" id="IPR000014">
    <property type="entry name" value="PAS"/>
</dbReference>
<dbReference type="GO" id="GO:0000155">
    <property type="term" value="F:phosphorelay sensor kinase activity"/>
    <property type="evidence" value="ECO:0007669"/>
    <property type="project" value="InterPro"/>
</dbReference>
<dbReference type="SUPFAM" id="SSF47757">
    <property type="entry name" value="Chemotaxis receptor methyltransferase CheR, N-terminal domain"/>
    <property type="match status" value="1"/>
</dbReference>
<evidence type="ECO:0000256" key="5">
    <source>
        <dbReference type="ARBA" id="ARBA00022777"/>
    </source>
</evidence>
<dbReference type="RefSeq" id="WP_138084953.1">
    <property type="nucleotide sequence ID" value="NZ_VAUV01000003.1"/>
</dbReference>
<keyword evidence="8" id="KW-0175">Coiled coil</keyword>
<feature type="compositionally biased region" description="Polar residues" evidence="9">
    <location>
        <begin position="1"/>
        <end position="17"/>
    </location>
</feature>
<gene>
    <name evidence="16" type="ORF">FEM03_04285</name>
</gene>
<keyword evidence="6" id="KW-0145">Chemotaxis</keyword>
<dbReference type="InterPro" id="IPR050903">
    <property type="entry name" value="Bact_Chemotaxis_MeTrfase"/>
</dbReference>
<dbReference type="SUPFAM" id="SSF53335">
    <property type="entry name" value="S-adenosyl-L-methionine-dependent methyltransferases"/>
    <property type="match status" value="1"/>
</dbReference>
<dbReference type="Pfam" id="PF01739">
    <property type="entry name" value="CheR"/>
    <property type="match status" value="1"/>
</dbReference>
<evidence type="ECO:0000256" key="8">
    <source>
        <dbReference type="SAM" id="Coils"/>
    </source>
</evidence>
<feature type="region of interest" description="Disordered" evidence="9">
    <location>
        <begin position="480"/>
        <end position="512"/>
    </location>
</feature>
<evidence type="ECO:0000256" key="4">
    <source>
        <dbReference type="ARBA" id="ARBA00022679"/>
    </source>
</evidence>
<dbReference type="Proteomes" id="UP000306196">
    <property type="component" value="Unassembled WGS sequence"/>
</dbReference>
<dbReference type="SMART" id="SM00387">
    <property type="entry name" value="HATPase_c"/>
    <property type="match status" value="1"/>
</dbReference>
<evidence type="ECO:0000256" key="1">
    <source>
        <dbReference type="ARBA" id="ARBA00000085"/>
    </source>
</evidence>
<feature type="region of interest" description="Disordered" evidence="9">
    <location>
        <begin position="1"/>
        <end position="20"/>
    </location>
</feature>
<dbReference type="InterPro" id="IPR036890">
    <property type="entry name" value="HATPase_C_sf"/>
</dbReference>
<dbReference type="SUPFAM" id="SSF55785">
    <property type="entry name" value="PYP-like sensor domain (PAS domain)"/>
    <property type="match status" value="4"/>
</dbReference>
<evidence type="ECO:0000256" key="2">
    <source>
        <dbReference type="ARBA" id="ARBA00012438"/>
    </source>
</evidence>
<feature type="domain" description="Histidine kinase" evidence="10">
    <location>
        <begin position="1417"/>
        <end position="1654"/>
    </location>
</feature>
<dbReference type="EMBL" id="VAUV01000003">
    <property type="protein sequence ID" value="TLD71949.1"/>
    <property type="molecule type" value="Genomic_DNA"/>
</dbReference>
<keyword evidence="5" id="KW-0418">Kinase</keyword>
<dbReference type="Pfam" id="PF03705">
    <property type="entry name" value="CheR_N"/>
    <property type="match status" value="1"/>
</dbReference>
<dbReference type="PROSITE" id="PS50112">
    <property type="entry name" value="PAS"/>
    <property type="match status" value="1"/>
</dbReference>
<dbReference type="SUPFAM" id="SSF47384">
    <property type="entry name" value="Homodimeric domain of signal transducing histidine kinase"/>
    <property type="match status" value="1"/>
</dbReference>
<evidence type="ECO:0000256" key="7">
    <source>
        <dbReference type="PROSITE-ProRule" id="PRU00169"/>
    </source>
</evidence>
<evidence type="ECO:0000313" key="17">
    <source>
        <dbReference type="Proteomes" id="UP000306196"/>
    </source>
</evidence>
<dbReference type="InterPro" id="IPR000673">
    <property type="entry name" value="Sig_transdc_resp-reg_Me-estase"/>
</dbReference>
<comment type="catalytic activity">
    <reaction evidence="1">
        <text>ATP + protein L-histidine = ADP + protein N-phospho-L-histidine.</text>
        <dbReference type="EC" id="2.7.13.3"/>
    </reaction>
</comment>
<dbReference type="InterPro" id="IPR013655">
    <property type="entry name" value="PAS_fold_3"/>
</dbReference>
<dbReference type="InterPro" id="IPR011006">
    <property type="entry name" value="CheY-like_superfamily"/>
</dbReference>
<dbReference type="GO" id="GO:0008757">
    <property type="term" value="F:S-adenosylmethionine-dependent methyltransferase activity"/>
    <property type="evidence" value="ECO:0007669"/>
    <property type="project" value="InterPro"/>
</dbReference>
<dbReference type="CDD" id="cd16434">
    <property type="entry name" value="CheB-CheR_fusion"/>
    <property type="match status" value="1"/>
</dbReference>
<feature type="modified residue" description="4-aspartylphosphate" evidence="7">
    <location>
        <position position="1722"/>
    </location>
</feature>
<dbReference type="PROSITE" id="PS50109">
    <property type="entry name" value="HIS_KIN"/>
    <property type="match status" value="1"/>
</dbReference>